<evidence type="ECO:0000313" key="1">
    <source>
        <dbReference type="Ensembl" id="ENSXETP00000096116"/>
    </source>
</evidence>
<accession>A0A6I8SV25</accession>
<sequence>MCSRVKNTGSVRYTRLDSLFIEAAITWEFTAIVVFRPAKSAPSFIVAFSVLRNWPRLL</sequence>
<reference evidence="1" key="2">
    <citation type="submission" date="2020-05" db="UniProtKB">
        <authorList>
            <consortium name="Ensembl"/>
        </authorList>
    </citation>
    <scope>IDENTIFICATION</scope>
</reference>
<reference evidence="1" key="1">
    <citation type="journal article" date="2010" name="Science">
        <title>The genome of the Western clawed frog Xenopus tropicalis.</title>
        <authorList>
            <person name="Hellsten U."/>
            <person name="Harland R.M."/>
            <person name="Gilchrist M.J."/>
            <person name="Hendrix D."/>
            <person name="Jurka J."/>
            <person name="Kapitonov V."/>
            <person name="Ovcharenko I."/>
            <person name="Putnam N.H."/>
            <person name="Shu S."/>
            <person name="Taher L."/>
            <person name="Blitz I.L."/>
            <person name="Blumberg B."/>
            <person name="Dichmann D.S."/>
            <person name="Dubchak I."/>
            <person name="Amaya E."/>
            <person name="Detter J.C."/>
            <person name="Fletcher R."/>
            <person name="Gerhard D.S."/>
            <person name="Goodstein D."/>
            <person name="Graves T."/>
            <person name="Grigoriev I.V."/>
            <person name="Grimwood J."/>
            <person name="Kawashima T."/>
            <person name="Lindquist E."/>
            <person name="Lucas S.M."/>
            <person name="Mead P.E."/>
            <person name="Mitros T."/>
            <person name="Ogino H."/>
            <person name="Ohta Y."/>
            <person name="Poliakov A.V."/>
            <person name="Pollet N."/>
            <person name="Robert J."/>
            <person name="Salamov A."/>
            <person name="Sater A.K."/>
            <person name="Schmutz J."/>
            <person name="Terry A."/>
            <person name="Vize P.D."/>
            <person name="Warren W.C."/>
            <person name="Wells D."/>
            <person name="Wills A."/>
            <person name="Wilson R.K."/>
            <person name="Zimmerman L.B."/>
            <person name="Zorn A.M."/>
            <person name="Grainger R."/>
            <person name="Grammer T."/>
            <person name="Khokha M.K."/>
            <person name="Richardson P.M."/>
            <person name="Rokhsar D.S."/>
        </authorList>
    </citation>
    <scope>NUCLEOTIDE SEQUENCE [LARGE SCALE GENOMIC DNA]</scope>
    <source>
        <strain evidence="1">Nigerian</strain>
    </source>
</reference>
<dbReference type="InParanoid" id="A0A6I8SV25"/>
<dbReference type="AlphaFoldDB" id="A0A6I8SV25"/>
<proteinExistence type="predicted"/>
<protein>
    <submittedName>
        <fullName evidence="1">Uncharacterized protein</fullName>
    </submittedName>
</protein>
<dbReference type="GeneTree" id="ENSGT01110000267556"/>
<dbReference type="Bgee" id="ENSXETG00000039769">
    <property type="expression patterns" value="Expressed in anatomical structure and 2 other cell types or tissues"/>
</dbReference>
<organism evidence="1">
    <name type="scientific">Xenopus tropicalis</name>
    <name type="common">Western clawed frog</name>
    <name type="synonym">Silurana tropicalis</name>
    <dbReference type="NCBI Taxonomy" id="8364"/>
    <lineage>
        <taxon>Eukaryota</taxon>
        <taxon>Metazoa</taxon>
        <taxon>Chordata</taxon>
        <taxon>Craniata</taxon>
        <taxon>Vertebrata</taxon>
        <taxon>Euteleostomi</taxon>
        <taxon>Amphibia</taxon>
        <taxon>Batrachia</taxon>
        <taxon>Anura</taxon>
        <taxon>Pipoidea</taxon>
        <taxon>Pipidae</taxon>
        <taxon>Xenopodinae</taxon>
        <taxon>Xenopus</taxon>
        <taxon>Silurana</taxon>
    </lineage>
</organism>
<name>A0A6I8SV25_XENTR</name>
<dbReference type="Ensembl" id="ENSXETT00000068708">
    <property type="protein sequence ID" value="ENSXETP00000096116"/>
    <property type="gene ID" value="ENSXETG00000039769"/>
</dbReference>